<comment type="subcellular location">
    <subcellularLocation>
        <location evidence="2">Cytoplasm</location>
    </subcellularLocation>
</comment>
<reference evidence="3 4" key="1">
    <citation type="submission" date="2018-02" db="EMBL/GenBank/DDBJ databases">
        <title>Genomic Encyclopedia of Archaeal and Bacterial Type Strains, Phase II (KMG-II): from individual species to whole genera.</title>
        <authorList>
            <person name="Goeker M."/>
        </authorList>
    </citation>
    <scope>NUCLEOTIDE SEQUENCE [LARGE SCALE GENOMIC DNA]</scope>
    <source>
        <strain evidence="3 4">DSM 3808</strain>
    </source>
</reference>
<dbReference type="InterPro" id="IPR014729">
    <property type="entry name" value="Rossmann-like_a/b/a_fold"/>
</dbReference>
<comment type="similarity">
    <text evidence="2">Belongs to the TmcAL family.</text>
</comment>
<dbReference type="NCBIfam" id="NF010191">
    <property type="entry name" value="PRK13670.1"/>
    <property type="match status" value="1"/>
</dbReference>
<dbReference type="GO" id="GO:0000049">
    <property type="term" value="F:tRNA binding"/>
    <property type="evidence" value="ECO:0007669"/>
    <property type="project" value="UniProtKB-KW"/>
</dbReference>
<dbReference type="AlphaFoldDB" id="A0A2S6HVW0"/>
<keyword evidence="2" id="KW-0820">tRNA-binding</keyword>
<keyword evidence="2" id="KW-0547">Nucleotide-binding</keyword>
<protein>
    <recommendedName>
        <fullName evidence="2">tRNA(Met) cytidine acetate ligase</fullName>
        <ecNumber evidence="2">6.3.4.-</ecNumber>
    </recommendedName>
</protein>
<feature type="binding site" evidence="2">
    <location>
        <begin position="13"/>
        <end position="26"/>
    </location>
    <ligand>
        <name>ATP</name>
        <dbReference type="ChEBI" id="CHEBI:30616"/>
    </ligand>
</feature>
<dbReference type="GO" id="GO:0016740">
    <property type="term" value="F:transferase activity"/>
    <property type="evidence" value="ECO:0007669"/>
    <property type="project" value="UniProtKB-KW"/>
</dbReference>
<dbReference type="HAMAP" id="MF_01539">
    <property type="entry name" value="TmcAL"/>
    <property type="match status" value="1"/>
</dbReference>
<dbReference type="GO" id="GO:0016879">
    <property type="term" value="F:ligase activity, forming carbon-nitrogen bonds"/>
    <property type="evidence" value="ECO:0007669"/>
    <property type="project" value="UniProtKB-UniRule"/>
</dbReference>
<comment type="caution">
    <text evidence="2">Lacks conserved residue(s) required for the propagation of feature annotation.</text>
</comment>
<dbReference type="InterPro" id="IPR008513">
    <property type="entry name" value="tRNA(Met)_cyd_acetate_ligase"/>
</dbReference>
<dbReference type="EMBL" id="PTJA01000003">
    <property type="protein sequence ID" value="PPK82086.1"/>
    <property type="molecule type" value="Genomic_DNA"/>
</dbReference>
<dbReference type="Gene3D" id="3.40.50.620">
    <property type="entry name" value="HUPs"/>
    <property type="match status" value="1"/>
</dbReference>
<keyword evidence="3" id="KW-0808">Transferase</keyword>
<dbReference type="PANTHER" id="PTHR37825:SF1">
    <property type="entry name" value="TRNA(MET) CYTIDINE ACETATE LIGASE"/>
    <property type="match status" value="1"/>
</dbReference>
<dbReference type="GO" id="GO:0006400">
    <property type="term" value="P:tRNA modification"/>
    <property type="evidence" value="ECO:0007669"/>
    <property type="project" value="UniProtKB-UniRule"/>
</dbReference>
<comment type="catalytic activity">
    <reaction evidence="2">
        <text>cytidine(34) in elongator tRNA(Met) + acetate + ATP = N(4)-acetylcytidine(34) in elongator tRNA(Met) + AMP + diphosphate</text>
        <dbReference type="Rhea" id="RHEA:58144"/>
        <dbReference type="Rhea" id="RHEA-COMP:10693"/>
        <dbReference type="Rhea" id="RHEA-COMP:10694"/>
        <dbReference type="ChEBI" id="CHEBI:30089"/>
        <dbReference type="ChEBI" id="CHEBI:30616"/>
        <dbReference type="ChEBI" id="CHEBI:33019"/>
        <dbReference type="ChEBI" id="CHEBI:74900"/>
        <dbReference type="ChEBI" id="CHEBI:82748"/>
        <dbReference type="ChEBI" id="CHEBI:456215"/>
    </reaction>
</comment>
<keyword evidence="2" id="KW-0067">ATP-binding</keyword>
<name>A0A2S6HVW0_9FIRM</name>
<dbReference type="PANTHER" id="PTHR37825">
    <property type="entry name" value="TRNA(MET) CYTIDINE ACETATE LIGASE"/>
    <property type="match status" value="1"/>
</dbReference>
<keyword evidence="2" id="KW-0963">Cytoplasm</keyword>
<dbReference type="OrthoDB" id="9769796at2"/>
<evidence type="ECO:0000313" key="4">
    <source>
        <dbReference type="Proteomes" id="UP000237749"/>
    </source>
</evidence>
<organism evidence="3 4">
    <name type="scientific">Lacrimispora xylanisolvens</name>
    <dbReference type="NCBI Taxonomy" id="384636"/>
    <lineage>
        <taxon>Bacteria</taxon>
        <taxon>Bacillati</taxon>
        <taxon>Bacillota</taxon>
        <taxon>Clostridia</taxon>
        <taxon>Lachnospirales</taxon>
        <taxon>Lachnospiraceae</taxon>
        <taxon>Lacrimispora</taxon>
    </lineage>
</organism>
<feature type="binding site" evidence="2">
    <location>
        <position position="196"/>
    </location>
    <ligand>
        <name>ATP</name>
        <dbReference type="ChEBI" id="CHEBI:30616"/>
    </ligand>
</feature>
<accession>A0A2S6HVW0</accession>
<dbReference type="EC" id="6.3.4.-" evidence="2"/>
<sequence>MIKEKNLHAVGIIAEYNPFHNGHAYHIRKAKELSNAEYAVVVMSGDFVQRGAPAIYDKYTRTAMALSCGADLVLEIPSVFASGSAEDFASSSVALLNGLGAVDTVCFGSESGDMEKLSAIATILANEPAVYSDELRKELKKGATFPEARNTALVTSGAVGKEDASILASPNNILGIEYLKAIYRQNASLTPLTIARNGSGYHDPLLMPDRFCSATGLRKALRESGEHYNETENTVFDYVPDPVKLKIQESKPLYCDDFSLLLNAALLRLSMEGIPFNNFSDVSDELAARITKQLPDYHSFEEKINQLKTRQYTYTRVSRALLHILLGTTCQLTEDARRAGYAPYARILGFKKESVSLMGEIKKRGSIPLIAKTAGAETNLTGAAAAMLRHDFYSSHIYQTVLQAKYGIKIKNEFTQSVVIL</sequence>
<dbReference type="GO" id="GO:0005737">
    <property type="term" value="C:cytoplasm"/>
    <property type="evidence" value="ECO:0007669"/>
    <property type="project" value="UniProtKB-SubCell"/>
</dbReference>
<feature type="binding site" evidence="2">
    <location>
        <position position="171"/>
    </location>
    <ligand>
        <name>ATP</name>
        <dbReference type="ChEBI" id="CHEBI:30616"/>
    </ligand>
</feature>
<keyword evidence="1 2" id="KW-0819">tRNA processing</keyword>
<keyword evidence="2" id="KW-0436">Ligase</keyword>
<keyword evidence="4" id="KW-1185">Reference proteome</keyword>
<proteinExistence type="inferred from homology"/>
<evidence type="ECO:0000313" key="3">
    <source>
        <dbReference type="EMBL" id="PPK82086.1"/>
    </source>
</evidence>
<keyword evidence="2" id="KW-0694">RNA-binding</keyword>
<comment type="caution">
    <text evidence="3">The sequence shown here is derived from an EMBL/GenBank/DDBJ whole genome shotgun (WGS) entry which is preliminary data.</text>
</comment>
<dbReference type="Pfam" id="PF05636">
    <property type="entry name" value="HIGH_NTase1"/>
    <property type="match status" value="1"/>
</dbReference>
<gene>
    <name evidence="2" type="primary">tmcAL</name>
    <name evidence="3" type="ORF">BXY41_103301</name>
</gene>
<evidence type="ECO:0000256" key="2">
    <source>
        <dbReference type="HAMAP-Rule" id="MF_01539"/>
    </source>
</evidence>
<feature type="binding site" evidence="2">
    <location>
        <position position="108"/>
    </location>
    <ligand>
        <name>ATP</name>
        <dbReference type="ChEBI" id="CHEBI:30616"/>
    </ligand>
</feature>
<dbReference type="SUPFAM" id="SSF52374">
    <property type="entry name" value="Nucleotidylyl transferase"/>
    <property type="match status" value="1"/>
</dbReference>
<dbReference type="Proteomes" id="UP000237749">
    <property type="component" value="Unassembled WGS sequence"/>
</dbReference>
<dbReference type="GO" id="GO:0005524">
    <property type="term" value="F:ATP binding"/>
    <property type="evidence" value="ECO:0007669"/>
    <property type="project" value="UniProtKB-KW"/>
</dbReference>
<dbReference type="RefSeq" id="WP_104436137.1">
    <property type="nucleotide sequence ID" value="NZ_PTJA01000003.1"/>
</dbReference>
<comment type="function">
    <text evidence="2">Catalyzes the formation of N(4)-acetylcytidine (ac(4)C) at the wobble position of elongator tRNA(Met), using acetate and ATP as substrates. First activates an acetate ion to form acetyladenylate (Ac-AMP) and then transfers the acetyl group to tRNA to form ac(4)C34.</text>
</comment>
<evidence type="ECO:0000256" key="1">
    <source>
        <dbReference type="ARBA" id="ARBA00022694"/>
    </source>
</evidence>